<gene>
    <name evidence="2" type="ordered locus">Fleli_1565</name>
</gene>
<sequence length="102" mass="11307" precursor="true">MKSSHIGLLAGVVGAAAVGTFFGILYAPDKGKNTRSRLNYRLYRTRDRVNSLLDKINATNESVFSKDAQEEGKKVIKEVKEQTEDLASEIDALISQIHKNNL</sequence>
<proteinExistence type="predicted"/>
<evidence type="ECO:0000313" key="2">
    <source>
        <dbReference type="EMBL" id="AFM03984.1"/>
    </source>
</evidence>
<keyword evidence="3" id="KW-1185">Reference proteome</keyword>
<name>I4AJ49_BERLS</name>
<dbReference type="OrthoDB" id="598035at2"/>
<evidence type="ECO:0008006" key="4">
    <source>
        <dbReference type="Google" id="ProtNLM"/>
    </source>
</evidence>
<reference evidence="3" key="1">
    <citation type="submission" date="2012-06" db="EMBL/GenBank/DDBJ databases">
        <title>The complete genome of Flexibacter litoralis DSM 6794.</title>
        <authorList>
            <person name="Lucas S."/>
            <person name="Copeland A."/>
            <person name="Lapidus A."/>
            <person name="Glavina del Rio T."/>
            <person name="Dalin E."/>
            <person name="Tice H."/>
            <person name="Bruce D."/>
            <person name="Goodwin L."/>
            <person name="Pitluck S."/>
            <person name="Peters L."/>
            <person name="Ovchinnikova G."/>
            <person name="Lu M."/>
            <person name="Kyrpides N."/>
            <person name="Mavromatis K."/>
            <person name="Ivanova N."/>
            <person name="Brettin T."/>
            <person name="Detter J.C."/>
            <person name="Han C."/>
            <person name="Larimer F."/>
            <person name="Land M."/>
            <person name="Hauser L."/>
            <person name="Markowitz V."/>
            <person name="Cheng J.-F."/>
            <person name="Hugenholtz P."/>
            <person name="Woyke T."/>
            <person name="Wu D."/>
            <person name="Spring S."/>
            <person name="Lang E."/>
            <person name="Kopitz M."/>
            <person name="Brambilla E."/>
            <person name="Klenk H.-P."/>
            <person name="Eisen J.A."/>
        </authorList>
    </citation>
    <scope>NUCLEOTIDE SEQUENCE [LARGE SCALE GENOMIC DNA]</scope>
    <source>
        <strain evidence="3">ATCC 23117 / DSM 6794 / NBRC 15988 / NCIMB 1366 / Sio-4</strain>
    </source>
</reference>
<organism evidence="2 3">
    <name type="scientific">Bernardetia litoralis (strain ATCC 23117 / DSM 6794 / NBRC 15988 / NCIMB 1366 / Fx l1 / Sio-4)</name>
    <name type="common">Flexibacter litoralis</name>
    <dbReference type="NCBI Taxonomy" id="880071"/>
    <lineage>
        <taxon>Bacteria</taxon>
        <taxon>Pseudomonadati</taxon>
        <taxon>Bacteroidota</taxon>
        <taxon>Cytophagia</taxon>
        <taxon>Cytophagales</taxon>
        <taxon>Bernardetiaceae</taxon>
        <taxon>Bernardetia</taxon>
    </lineage>
</organism>
<dbReference type="HOGENOM" id="CLU_105320_4_1_10"/>
<protein>
    <recommendedName>
        <fullName evidence="4">Gas vesicle protein</fullName>
    </recommendedName>
</protein>
<evidence type="ECO:0000256" key="1">
    <source>
        <dbReference type="SAM" id="Phobius"/>
    </source>
</evidence>
<dbReference type="RefSeq" id="WP_014797441.1">
    <property type="nucleotide sequence ID" value="NC_018018.1"/>
</dbReference>
<dbReference type="KEGG" id="fli:Fleli_1565"/>
<keyword evidence="1" id="KW-0472">Membrane</keyword>
<dbReference type="AlphaFoldDB" id="I4AJ49"/>
<keyword evidence="1" id="KW-1133">Transmembrane helix</keyword>
<evidence type="ECO:0000313" key="3">
    <source>
        <dbReference type="Proteomes" id="UP000006054"/>
    </source>
</evidence>
<feature type="transmembrane region" description="Helical" evidence="1">
    <location>
        <begin position="6"/>
        <end position="27"/>
    </location>
</feature>
<dbReference type="STRING" id="880071.Fleli_1565"/>
<dbReference type="Proteomes" id="UP000006054">
    <property type="component" value="Chromosome"/>
</dbReference>
<dbReference type="InterPro" id="IPR024623">
    <property type="entry name" value="YtxH"/>
</dbReference>
<dbReference type="Pfam" id="PF12732">
    <property type="entry name" value="YtxH"/>
    <property type="match status" value="1"/>
</dbReference>
<dbReference type="EMBL" id="CP003345">
    <property type="protein sequence ID" value="AFM03984.1"/>
    <property type="molecule type" value="Genomic_DNA"/>
</dbReference>
<keyword evidence="1" id="KW-0812">Transmembrane</keyword>
<accession>I4AJ49</accession>
<dbReference type="eggNOG" id="COG4980">
    <property type="taxonomic scope" value="Bacteria"/>
</dbReference>